<proteinExistence type="inferred from homology"/>
<dbReference type="PANTHER" id="PTHR31642:SF11">
    <property type="entry name" value="SHIKIMATE O-HYDROXYCINNAMOYLTRANSFERASE"/>
    <property type="match status" value="1"/>
</dbReference>
<keyword evidence="2 4" id="KW-0808">Transferase</keyword>
<comment type="similarity">
    <text evidence="1">Belongs to the plant acyltransferase family.</text>
</comment>
<gene>
    <name evidence="4" type="ORF">CKAN_02040800</name>
</gene>
<evidence type="ECO:0000256" key="2">
    <source>
        <dbReference type="ARBA" id="ARBA00022679"/>
    </source>
</evidence>
<organism evidence="4 5">
    <name type="scientific">Cinnamomum micranthum f. kanehirae</name>
    <dbReference type="NCBI Taxonomy" id="337451"/>
    <lineage>
        <taxon>Eukaryota</taxon>
        <taxon>Viridiplantae</taxon>
        <taxon>Streptophyta</taxon>
        <taxon>Embryophyta</taxon>
        <taxon>Tracheophyta</taxon>
        <taxon>Spermatophyta</taxon>
        <taxon>Magnoliopsida</taxon>
        <taxon>Magnoliidae</taxon>
        <taxon>Laurales</taxon>
        <taxon>Lauraceae</taxon>
        <taxon>Cinnamomum</taxon>
    </lineage>
</organism>
<dbReference type="InterPro" id="IPR050317">
    <property type="entry name" value="Plant_Fungal_Acyltransferase"/>
</dbReference>
<dbReference type="STRING" id="337451.A0A3S3N2W4"/>
<dbReference type="PANTHER" id="PTHR31642">
    <property type="entry name" value="TRICHOTHECENE 3-O-ACETYLTRANSFERASE"/>
    <property type="match status" value="1"/>
</dbReference>
<evidence type="ECO:0000256" key="1">
    <source>
        <dbReference type="ARBA" id="ARBA00009861"/>
    </source>
</evidence>
<evidence type="ECO:0000313" key="4">
    <source>
        <dbReference type="EMBL" id="RWR91259.1"/>
    </source>
</evidence>
<comment type="caution">
    <text evidence="4">The sequence shown here is derived from an EMBL/GenBank/DDBJ whole genome shotgun (WGS) entry which is preliminary data.</text>
</comment>
<dbReference type="GO" id="GO:0016747">
    <property type="term" value="F:acyltransferase activity, transferring groups other than amino-acyl groups"/>
    <property type="evidence" value="ECO:0007669"/>
    <property type="project" value="TreeGrafter"/>
</dbReference>
<dbReference type="OrthoDB" id="444127at2759"/>
<keyword evidence="5" id="KW-1185">Reference proteome</keyword>
<dbReference type="FunFam" id="3.30.559.10:FF:000008">
    <property type="entry name" value="Tryptamine hydroxycinnamoyl transferase"/>
    <property type="match status" value="1"/>
</dbReference>
<dbReference type="Proteomes" id="UP000283530">
    <property type="component" value="Unassembled WGS sequence"/>
</dbReference>
<keyword evidence="3" id="KW-0012">Acyltransferase</keyword>
<evidence type="ECO:0000313" key="5">
    <source>
        <dbReference type="Proteomes" id="UP000283530"/>
    </source>
</evidence>
<dbReference type="Gene3D" id="3.30.559.10">
    <property type="entry name" value="Chloramphenicol acetyltransferase-like domain"/>
    <property type="match status" value="3"/>
</dbReference>
<sequence length="536" mass="59560">MIKMIINVKESTTVRPAQDTHNGSLWLSNVDLVLPRFHTPSLYFYRPNGSTNFFETQLLKEALGKALVSFYPMAGRLKRNQGGRIEIDCNGDGVLFVEAETDAVLDDLGDFAPTIQQKQLIPTVDYSADISSYNLLILQVTRFKCGGVSLGVGLQHFVADGVSGIHFINHWSDVARGLDLKTPPFFDRTVLQARDPPTPKFPHVEFQPPPPMKNPAHTRIPESDISISIFKITSDQLNTLKSKTKDGPGPLNTPSFSTFELLAAHVWRCLCRACGFPDDQQTKMYIPTNIRARLQPGLPPGYFGNAFINAAPTTVTGDLLSNPLIYAAGQIHDALARMDDEYLRSAIDFLELEKDWTAIMPGGFHLYRGHVMCTVNSWYRFPIYDADFGWGRPIFMGPGWVGFPGLCIMLPCSTDDGSLSLIISLEPDHMHLGGDFAPTMRLKPLIPAVDSKEDFSSYVLLVLQVTRFRCGGVSLGVGMQHYVADGASGLHFINHWSDVARGLDHYTPPFFDRTLLQACDPPTSKFPHVEFHPLHP</sequence>
<dbReference type="Pfam" id="PF02458">
    <property type="entry name" value="Transferase"/>
    <property type="match status" value="2"/>
</dbReference>
<name>A0A3S3N2W4_9MAGN</name>
<protein>
    <submittedName>
        <fullName evidence="4">Shikimate O-hydroxycinnamoyltransferase-like protein</fullName>
    </submittedName>
</protein>
<dbReference type="AlphaFoldDB" id="A0A3S3N2W4"/>
<dbReference type="InterPro" id="IPR023213">
    <property type="entry name" value="CAT-like_dom_sf"/>
</dbReference>
<dbReference type="EMBL" id="QPKB01000008">
    <property type="protein sequence ID" value="RWR91259.1"/>
    <property type="molecule type" value="Genomic_DNA"/>
</dbReference>
<accession>A0A3S3N2W4</accession>
<dbReference type="FunFam" id="3.30.559.10:FF:000015">
    <property type="entry name" value="Spermidine hydroxycinnamoyl transferase"/>
    <property type="match status" value="1"/>
</dbReference>
<evidence type="ECO:0000256" key="3">
    <source>
        <dbReference type="ARBA" id="ARBA00023315"/>
    </source>
</evidence>
<reference evidence="4 5" key="1">
    <citation type="journal article" date="2019" name="Nat. Plants">
        <title>Stout camphor tree genome fills gaps in understanding of flowering plant genome evolution.</title>
        <authorList>
            <person name="Chaw S.M."/>
            <person name="Liu Y.C."/>
            <person name="Wu Y.W."/>
            <person name="Wang H.Y."/>
            <person name="Lin C.I."/>
            <person name="Wu C.S."/>
            <person name="Ke H.M."/>
            <person name="Chang L.Y."/>
            <person name="Hsu C.Y."/>
            <person name="Yang H.T."/>
            <person name="Sudianto E."/>
            <person name="Hsu M.H."/>
            <person name="Wu K.P."/>
            <person name="Wang L.N."/>
            <person name="Leebens-Mack J.H."/>
            <person name="Tsai I.J."/>
        </authorList>
    </citation>
    <scope>NUCLEOTIDE SEQUENCE [LARGE SCALE GENOMIC DNA]</scope>
    <source>
        <strain evidence="5">cv. Chaw 1501</strain>
        <tissue evidence="4">Young leaves</tissue>
    </source>
</reference>